<dbReference type="InterPro" id="IPR011146">
    <property type="entry name" value="HIT-like"/>
</dbReference>
<evidence type="ECO:0000256" key="1">
    <source>
        <dbReference type="ARBA" id="ARBA00004123"/>
    </source>
</evidence>
<keyword evidence="2" id="KW-0479">Metal-binding</keyword>
<evidence type="ECO:0000256" key="6">
    <source>
        <dbReference type="SAM" id="MobiDB-lite"/>
    </source>
</evidence>
<dbReference type="Pfam" id="PF01230">
    <property type="entry name" value="HIT"/>
    <property type="match status" value="1"/>
</dbReference>
<comment type="caution">
    <text evidence="9">The sequence shown here is derived from an EMBL/GenBank/DDBJ whole genome shotgun (WGS) entry which is preliminary data.</text>
</comment>
<keyword evidence="5" id="KW-0539">Nucleus</keyword>
<feature type="domain" description="HIT" evidence="7">
    <location>
        <begin position="72"/>
        <end position="202"/>
    </location>
</feature>
<evidence type="ECO:0000256" key="3">
    <source>
        <dbReference type="ARBA" id="ARBA00022833"/>
    </source>
</evidence>
<protein>
    <submittedName>
        <fullName evidence="9">Aprataxin-like protein</fullName>
    </submittedName>
</protein>
<feature type="compositionally biased region" description="Acidic residues" evidence="6">
    <location>
        <begin position="255"/>
        <end position="267"/>
    </location>
</feature>
<reference evidence="9 10" key="1">
    <citation type="submission" date="2024-01" db="EMBL/GenBank/DDBJ databases">
        <authorList>
            <person name="Allen C."/>
            <person name="Tagirdzhanova G."/>
        </authorList>
    </citation>
    <scope>NUCLEOTIDE SEQUENCE [LARGE SCALE GENOMIC DNA]</scope>
    <source>
        <strain evidence="9 10">CBS 573.63</strain>
    </source>
</reference>
<feature type="region of interest" description="Disordered" evidence="6">
    <location>
        <begin position="1"/>
        <end position="22"/>
    </location>
</feature>
<dbReference type="SUPFAM" id="SSF54197">
    <property type="entry name" value="HIT-like"/>
    <property type="match status" value="1"/>
</dbReference>
<accession>A0ABP0DJ42</accession>
<feature type="region of interest" description="Disordered" evidence="6">
    <location>
        <begin position="255"/>
        <end position="279"/>
    </location>
</feature>
<keyword evidence="10" id="KW-1185">Reference proteome</keyword>
<dbReference type="EMBL" id="CAWUOM010000043">
    <property type="protein sequence ID" value="CAK7268222.1"/>
    <property type="molecule type" value="Genomic_DNA"/>
</dbReference>
<dbReference type="Proteomes" id="UP001642501">
    <property type="component" value="Unassembled WGS sequence"/>
</dbReference>
<sequence>MRLMASRGRPKPKPVPRSGAYRGTTGTGFYNFQGRDALGMYIENPAAYMSTKSLGFATGGGADAAASTLAGQVISYSDDFVSIHDKYPKASVHCLLLPRNPAVYKEHPVVLLSRRDAKGAAFLESVRAEAEKLRAVVAAELRRRFGQFSAADATREAILRGDMEISGGQLPVGRDWSKDVIVGVHARPSMSHVHVHVFSRDMHSDKMRHRKHYNSFSTPFLVRLDEFPLALDDPRQPYAGGAQGGVLTMSEETANDADDNASESADDSEVKGAQDMGQGKRRHLDYLENDLKCWRCGKTFGNRFQELKRHLQSEFEAWIRE</sequence>
<evidence type="ECO:0000256" key="5">
    <source>
        <dbReference type="ARBA" id="ARBA00023242"/>
    </source>
</evidence>
<comment type="subcellular location">
    <subcellularLocation>
        <location evidence="1">Nucleus</location>
    </subcellularLocation>
</comment>
<dbReference type="InterPro" id="IPR032566">
    <property type="entry name" value="Znf-C2HE"/>
</dbReference>
<evidence type="ECO:0000259" key="8">
    <source>
        <dbReference type="Pfam" id="PF16278"/>
    </source>
</evidence>
<name>A0ABP0DJ42_9PEZI</name>
<gene>
    <name evidence="9" type="primary">HNT3</name>
    <name evidence="9" type="ORF">SEPCBS57363_002988</name>
</gene>
<keyword evidence="3" id="KW-0862">Zinc</keyword>
<dbReference type="Gene3D" id="3.30.428.10">
    <property type="entry name" value="HIT-like"/>
    <property type="match status" value="1"/>
</dbReference>
<evidence type="ECO:0000259" key="7">
    <source>
        <dbReference type="Pfam" id="PF01230"/>
    </source>
</evidence>
<evidence type="ECO:0000256" key="2">
    <source>
        <dbReference type="ARBA" id="ARBA00022723"/>
    </source>
</evidence>
<evidence type="ECO:0000313" key="10">
    <source>
        <dbReference type="Proteomes" id="UP001642501"/>
    </source>
</evidence>
<evidence type="ECO:0000256" key="4">
    <source>
        <dbReference type="ARBA" id="ARBA00023125"/>
    </source>
</evidence>
<dbReference type="PANTHER" id="PTHR12486">
    <property type="entry name" value="APRATAXIN-RELATED"/>
    <property type="match status" value="1"/>
</dbReference>
<dbReference type="Pfam" id="PF16278">
    <property type="entry name" value="zf-C2HE"/>
    <property type="match status" value="1"/>
</dbReference>
<organism evidence="9 10">
    <name type="scientific">Sporothrix epigloea</name>
    <dbReference type="NCBI Taxonomy" id="1892477"/>
    <lineage>
        <taxon>Eukaryota</taxon>
        <taxon>Fungi</taxon>
        <taxon>Dikarya</taxon>
        <taxon>Ascomycota</taxon>
        <taxon>Pezizomycotina</taxon>
        <taxon>Sordariomycetes</taxon>
        <taxon>Sordariomycetidae</taxon>
        <taxon>Ophiostomatales</taxon>
        <taxon>Ophiostomataceae</taxon>
        <taxon>Sporothrix</taxon>
    </lineage>
</organism>
<proteinExistence type="predicted"/>
<evidence type="ECO:0000313" key="9">
    <source>
        <dbReference type="EMBL" id="CAK7268222.1"/>
    </source>
</evidence>
<feature type="domain" description="Aprataxin C2HE/C2H2/C2HC zinc finger" evidence="8">
    <location>
        <begin position="218"/>
        <end position="316"/>
    </location>
</feature>
<dbReference type="PANTHER" id="PTHR12486:SF4">
    <property type="entry name" value="APRATAXIN"/>
    <property type="match status" value="1"/>
</dbReference>
<keyword evidence="4" id="KW-0238">DNA-binding</keyword>
<dbReference type="InterPro" id="IPR036265">
    <property type="entry name" value="HIT-like_sf"/>
</dbReference>